<dbReference type="Proteomes" id="UP001159363">
    <property type="component" value="Chromosome 7"/>
</dbReference>
<evidence type="ECO:0000313" key="2">
    <source>
        <dbReference type="Proteomes" id="UP001159363"/>
    </source>
</evidence>
<sequence length="248" mass="28020">MGGVVARALASHQGSIPAGLLPDFCMCESCWAIPLVVGFSQGSTASPRPLHSGTVSIPSPFTFICFQDFVANCQKSLHSNLGVRIICLYEGDIFPQSAASWLWKHYVYWMLFIGVLCPSARLAFLHTSTYTRTTLITTNKPHVCMGFALLSLSLRRDGAQESAVIFFYSPRRLTLTVVHWTARDVNAIFVAHINGYPENIMSMEFFDSWCFFWLEPSDVNKLVQVLLKEKHPQSDHQCRKQKEVFQDY</sequence>
<proteinExistence type="predicted"/>
<accession>A0ABQ9GWH4</accession>
<dbReference type="EMBL" id="JARBHB010000008">
    <property type="protein sequence ID" value="KAJ8876353.1"/>
    <property type="molecule type" value="Genomic_DNA"/>
</dbReference>
<evidence type="ECO:0000313" key="1">
    <source>
        <dbReference type="EMBL" id="KAJ8876353.1"/>
    </source>
</evidence>
<comment type="caution">
    <text evidence="1">The sequence shown here is derived from an EMBL/GenBank/DDBJ whole genome shotgun (WGS) entry which is preliminary data.</text>
</comment>
<reference evidence="1 2" key="1">
    <citation type="submission" date="2023-02" db="EMBL/GenBank/DDBJ databases">
        <title>LHISI_Scaffold_Assembly.</title>
        <authorList>
            <person name="Stuart O.P."/>
            <person name="Cleave R."/>
            <person name="Magrath M.J.L."/>
            <person name="Mikheyev A.S."/>
        </authorList>
    </citation>
    <scope>NUCLEOTIDE SEQUENCE [LARGE SCALE GENOMIC DNA]</scope>
    <source>
        <strain evidence="1">Daus_M_001</strain>
        <tissue evidence="1">Leg muscle</tissue>
    </source>
</reference>
<name>A0ABQ9GWH4_9NEOP</name>
<gene>
    <name evidence="1" type="ORF">PR048_020798</name>
</gene>
<organism evidence="1 2">
    <name type="scientific">Dryococelus australis</name>
    <dbReference type="NCBI Taxonomy" id="614101"/>
    <lineage>
        <taxon>Eukaryota</taxon>
        <taxon>Metazoa</taxon>
        <taxon>Ecdysozoa</taxon>
        <taxon>Arthropoda</taxon>
        <taxon>Hexapoda</taxon>
        <taxon>Insecta</taxon>
        <taxon>Pterygota</taxon>
        <taxon>Neoptera</taxon>
        <taxon>Polyneoptera</taxon>
        <taxon>Phasmatodea</taxon>
        <taxon>Verophasmatodea</taxon>
        <taxon>Anareolatae</taxon>
        <taxon>Phasmatidae</taxon>
        <taxon>Eurycanthinae</taxon>
        <taxon>Dryococelus</taxon>
    </lineage>
</organism>
<keyword evidence="2" id="KW-1185">Reference proteome</keyword>
<protein>
    <submittedName>
        <fullName evidence="1">Uncharacterized protein</fullName>
    </submittedName>
</protein>